<dbReference type="STRING" id="1121939.L861_06060"/>
<protein>
    <submittedName>
        <fullName evidence="1">Uncharacterized protein</fullName>
    </submittedName>
</protein>
<comment type="caution">
    <text evidence="1">The sequence shown here is derived from an EMBL/GenBank/DDBJ whole genome shotgun (WGS) entry which is preliminary data.</text>
</comment>
<accession>S2L714</accession>
<evidence type="ECO:0000313" key="1">
    <source>
        <dbReference type="EMBL" id="EPC00501.1"/>
    </source>
</evidence>
<name>S2L714_LITA3</name>
<evidence type="ECO:0000313" key="2">
    <source>
        <dbReference type="Proteomes" id="UP000014463"/>
    </source>
</evidence>
<keyword evidence="2" id="KW-1185">Reference proteome</keyword>
<reference evidence="1 2" key="1">
    <citation type="journal article" date="2013" name="Genome Announc.">
        <title>Draft genome sequence of the moderately halophilic gammaproteobacterium Halomonas anticariensis FP35.</title>
        <authorList>
            <person name="Tahrioui A."/>
            <person name="Quesada E."/>
            <person name="Llamas I."/>
        </authorList>
    </citation>
    <scope>NUCLEOTIDE SEQUENCE [LARGE SCALE GENOMIC DNA]</scope>
    <source>
        <strain evidence="2">DSM 16096 / CECT 5854 / LMG 22089 / FP35</strain>
    </source>
</reference>
<proteinExistence type="predicted"/>
<dbReference type="EMBL" id="ASTJ01000040">
    <property type="protein sequence ID" value="EPC00501.1"/>
    <property type="molecule type" value="Genomic_DNA"/>
</dbReference>
<dbReference type="AlphaFoldDB" id="S2L714"/>
<sequence length="37" mass="4117">MRSHEYEKASQGHRCKTSKFSLDVLVNMTLGLASPGH</sequence>
<organism evidence="1 2">
    <name type="scientific">Litchfieldella anticariensis (strain DSM 16096 / CECT 5854 / CIP 108499 / LMG 22089 / FP35)</name>
    <name type="common">Halomonas anticariensis</name>
    <dbReference type="NCBI Taxonomy" id="1121939"/>
    <lineage>
        <taxon>Bacteria</taxon>
        <taxon>Pseudomonadati</taxon>
        <taxon>Pseudomonadota</taxon>
        <taxon>Gammaproteobacteria</taxon>
        <taxon>Oceanospirillales</taxon>
        <taxon>Halomonadaceae</taxon>
        <taxon>Litchfieldella</taxon>
    </lineage>
</organism>
<gene>
    <name evidence="1" type="ORF">L861_06060</name>
</gene>
<dbReference type="Proteomes" id="UP000014463">
    <property type="component" value="Unassembled WGS sequence"/>
</dbReference>
<dbReference type="PATRIC" id="fig|1121939.11.peg.3981"/>